<evidence type="ECO:0000256" key="3">
    <source>
        <dbReference type="ARBA" id="ARBA00023136"/>
    </source>
</evidence>
<feature type="domain" description="NolW-like" evidence="9">
    <location>
        <begin position="353"/>
        <end position="468"/>
    </location>
</feature>
<dbReference type="EMBL" id="CP042912">
    <property type="protein sequence ID" value="QEG23212.1"/>
    <property type="molecule type" value="Genomic_DNA"/>
</dbReference>
<organism evidence="10 11">
    <name type="scientific">Mariniblastus fucicola</name>
    <dbReference type="NCBI Taxonomy" id="980251"/>
    <lineage>
        <taxon>Bacteria</taxon>
        <taxon>Pseudomonadati</taxon>
        <taxon>Planctomycetota</taxon>
        <taxon>Planctomycetia</taxon>
        <taxon>Pirellulales</taxon>
        <taxon>Pirellulaceae</taxon>
        <taxon>Mariniblastus</taxon>
    </lineage>
</organism>
<dbReference type="InterPro" id="IPR004846">
    <property type="entry name" value="T2SS/T3SS_dom"/>
</dbReference>
<dbReference type="InterPro" id="IPR050810">
    <property type="entry name" value="Bact_Secretion_Sys_Channel"/>
</dbReference>
<dbReference type="InterPro" id="IPR038591">
    <property type="entry name" value="NolW-like_sf"/>
</dbReference>
<proteinExistence type="inferred from homology"/>
<dbReference type="Pfam" id="PF00263">
    <property type="entry name" value="Secretin"/>
    <property type="match status" value="1"/>
</dbReference>
<dbReference type="RefSeq" id="WP_075083300.1">
    <property type="nucleotide sequence ID" value="NZ_CP042912.1"/>
</dbReference>
<feature type="region of interest" description="Disordered" evidence="6">
    <location>
        <begin position="1031"/>
        <end position="1059"/>
    </location>
</feature>
<evidence type="ECO:0000259" key="8">
    <source>
        <dbReference type="Pfam" id="PF00263"/>
    </source>
</evidence>
<evidence type="ECO:0000313" key="11">
    <source>
        <dbReference type="Proteomes" id="UP000322214"/>
    </source>
</evidence>
<dbReference type="Gene3D" id="3.30.1370.120">
    <property type="match status" value="5"/>
</dbReference>
<evidence type="ECO:0000256" key="5">
    <source>
        <dbReference type="RuleBase" id="RU004004"/>
    </source>
</evidence>
<dbReference type="InterPro" id="IPR001775">
    <property type="entry name" value="GspD/PilQ"/>
</dbReference>
<dbReference type="GO" id="GO:0015627">
    <property type="term" value="C:type II protein secretion system complex"/>
    <property type="evidence" value="ECO:0007669"/>
    <property type="project" value="TreeGrafter"/>
</dbReference>
<dbReference type="STRING" id="980251.GCA_001642875_00504"/>
<dbReference type="AlphaFoldDB" id="A0A5B9PE47"/>
<evidence type="ECO:0000256" key="4">
    <source>
        <dbReference type="RuleBase" id="RU004003"/>
    </source>
</evidence>
<comment type="subcellular location">
    <subcellularLocation>
        <location evidence="5">Cell outer membrane</location>
    </subcellularLocation>
    <subcellularLocation>
        <location evidence="1">Membrane</location>
    </subcellularLocation>
</comment>
<dbReference type="GO" id="GO:0009279">
    <property type="term" value="C:cell outer membrane"/>
    <property type="evidence" value="ECO:0007669"/>
    <property type="project" value="UniProtKB-SubCell"/>
</dbReference>
<dbReference type="PRINTS" id="PR00811">
    <property type="entry name" value="BCTERIALGSPD"/>
</dbReference>
<evidence type="ECO:0000256" key="6">
    <source>
        <dbReference type="SAM" id="MobiDB-lite"/>
    </source>
</evidence>
<dbReference type="PANTHER" id="PTHR30332:SF24">
    <property type="entry name" value="SECRETIN GSPD-RELATED"/>
    <property type="match status" value="1"/>
</dbReference>
<evidence type="ECO:0000259" key="9">
    <source>
        <dbReference type="Pfam" id="PF03958"/>
    </source>
</evidence>
<keyword evidence="11" id="KW-1185">Reference proteome</keyword>
<dbReference type="Proteomes" id="UP000322214">
    <property type="component" value="Chromosome"/>
</dbReference>
<comment type="similarity">
    <text evidence="4">Belongs to the bacterial secretin family.</text>
</comment>
<dbReference type="PANTHER" id="PTHR30332">
    <property type="entry name" value="PROBABLE GENERAL SECRETION PATHWAY PROTEIN D"/>
    <property type="match status" value="1"/>
</dbReference>
<evidence type="ECO:0000256" key="2">
    <source>
        <dbReference type="ARBA" id="ARBA00022729"/>
    </source>
</evidence>
<dbReference type="KEGG" id="mff:MFFC18_31080"/>
<feature type="region of interest" description="Disordered" evidence="6">
    <location>
        <begin position="385"/>
        <end position="409"/>
    </location>
</feature>
<evidence type="ECO:0000313" key="10">
    <source>
        <dbReference type="EMBL" id="QEG23212.1"/>
    </source>
</evidence>
<feature type="domain" description="NolW-like" evidence="9">
    <location>
        <begin position="570"/>
        <end position="650"/>
    </location>
</feature>
<feature type="domain" description="Type II/III secretion system secretin-like" evidence="8">
    <location>
        <begin position="753"/>
        <end position="925"/>
    </location>
</feature>
<feature type="domain" description="NolW-like" evidence="9">
    <location>
        <begin position="476"/>
        <end position="563"/>
    </location>
</feature>
<sequence length="1059" mass="114646" precursor="true">MKSQDWTLLRKIAATTSFAFLALTQTGLAQQSESTAPTEQSSNEARIRLRTDAQQSLSDAGDIQFSPVPAINGKSANGSLLDSRFDKFPKFEKSQQPVAVEPQPAEGMVAPVAWEAPATGNVPAMMPAIRQIPGQDQQQPGEVAQIEPDNPLFQGLSGTVKIVVDEKTNKLTVIGAPADVLIVERKLDEIRQSTEEEVRVPERIPLRYSNSETISESIRQIYDANYESKVGKAEIVPLKSPNALLVFGSQPAIDAVRDIVNKIESDVQPEDAKDFASFNLKHVSAPDAKRRLEEFFRGNQDGEAFPVGAWTVVADYRSNVIVVRGNAQVIQQAKLLISAIDIDEDEVLSTKSVRVFQLQNAIAGDLAIILQDAINGALKNVPTPIQSNSQGGGIQPSQPGQDGNEFSSEITPSKLQLETVGADGKVVTTGLLFNVRVTPDSASNSIIVRGPASAMPLVAELIKQLDRLPNAETMIKVFQIVNGDAEQLLTMLESIFGADDAQGQQNQTGALAELPLQTVSTTPGAALINLRFAIDQRTNSIIATGPGGDLQVVEDLLNRLDEDLRSRRETVVYRLSNSNVLDVEEALNNLLDSRSDVLAQDPRTAGGAVLADQEIVIVPELGSNSLIISTLPENFPEIENIIRRLDRRPPMVKVKVMMAEVSLGSLEEFGVELGIQDSLLFDRSTTVGADGAITGTGFDFNGAGIANQNSVSPRNLAASALSNLNIGQTNAELGYGGLVLSAGNESINVLLRALKDRNCLRVLSRPHIMTLENLQGRVSVGQSVPRITSSTQTNFGGISNGVEEKDVGVILEITPRVSPDGMITMFVNIVKSSLGQEEDGVAVAVDNNGNVVRQAPINATEAQTTIISRSGQTIVFSGLIQESKQHAERGAPILSDLPFIGPLFKFESDQAARTELLIIMTPYLVDAEGIVDAQNADEMERMHWCLCDVAEVYGNTDFDPAHADLDASRTVYPGGEGEIDWYSENTNADQQQIDPVSRTVSTSQSVKQVGFMDKMKLSLKESPVAKIADRIRGNNPSNRNDRNRRDFEELKELRSQQQD</sequence>
<feature type="signal peptide" evidence="7">
    <location>
        <begin position="1"/>
        <end position="29"/>
    </location>
</feature>
<reference evidence="10 11" key="1">
    <citation type="submission" date="2019-08" db="EMBL/GenBank/DDBJ databases">
        <title>Deep-cultivation of Planctomycetes and their phenomic and genomic characterization uncovers novel biology.</title>
        <authorList>
            <person name="Wiegand S."/>
            <person name="Jogler M."/>
            <person name="Boedeker C."/>
            <person name="Pinto D."/>
            <person name="Vollmers J."/>
            <person name="Rivas-Marin E."/>
            <person name="Kohn T."/>
            <person name="Peeters S.H."/>
            <person name="Heuer A."/>
            <person name="Rast P."/>
            <person name="Oberbeckmann S."/>
            <person name="Bunk B."/>
            <person name="Jeske O."/>
            <person name="Meyerdierks A."/>
            <person name="Storesund J.E."/>
            <person name="Kallscheuer N."/>
            <person name="Luecker S."/>
            <person name="Lage O.M."/>
            <person name="Pohl T."/>
            <person name="Merkel B.J."/>
            <person name="Hornburger P."/>
            <person name="Mueller R.-W."/>
            <person name="Bruemmer F."/>
            <person name="Labrenz M."/>
            <person name="Spormann A.M."/>
            <person name="Op den Camp H."/>
            <person name="Overmann J."/>
            <person name="Amann R."/>
            <person name="Jetten M.S.M."/>
            <person name="Mascher T."/>
            <person name="Medema M.H."/>
            <person name="Devos D.P."/>
            <person name="Kaster A.-K."/>
            <person name="Ovreas L."/>
            <person name="Rohde M."/>
            <person name="Galperin M.Y."/>
            <person name="Jogler C."/>
        </authorList>
    </citation>
    <scope>NUCLEOTIDE SEQUENCE [LARGE SCALE GENOMIC DNA]</scope>
    <source>
        <strain evidence="10 11">FC18</strain>
    </source>
</reference>
<evidence type="ECO:0000256" key="7">
    <source>
        <dbReference type="SAM" id="SignalP"/>
    </source>
</evidence>
<dbReference type="InterPro" id="IPR005644">
    <property type="entry name" value="NolW-like"/>
</dbReference>
<keyword evidence="3" id="KW-0472">Membrane</keyword>
<keyword evidence="2 7" id="KW-0732">Signal</keyword>
<feature type="compositionally biased region" description="Low complexity" evidence="6">
    <location>
        <begin position="385"/>
        <end position="403"/>
    </location>
</feature>
<dbReference type="GO" id="GO:0009306">
    <property type="term" value="P:protein secretion"/>
    <property type="evidence" value="ECO:0007669"/>
    <property type="project" value="InterPro"/>
</dbReference>
<accession>A0A5B9PE47</accession>
<feature type="chain" id="PRO_5022790107" evidence="7">
    <location>
        <begin position="30"/>
        <end position="1059"/>
    </location>
</feature>
<feature type="compositionally biased region" description="Basic and acidic residues" evidence="6">
    <location>
        <begin position="1039"/>
        <end position="1059"/>
    </location>
</feature>
<protein>
    <submittedName>
        <fullName evidence="10">Type II secretion system protein D</fullName>
    </submittedName>
</protein>
<dbReference type="Pfam" id="PF03958">
    <property type="entry name" value="Secretin_N"/>
    <property type="match status" value="4"/>
</dbReference>
<keyword evidence="5" id="KW-0813">Transport</keyword>
<gene>
    <name evidence="10" type="primary">gspD</name>
    <name evidence="10" type="ORF">MFFC18_31080</name>
</gene>
<name>A0A5B9PE47_9BACT</name>
<evidence type="ECO:0000256" key="1">
    <source>
        <dbReference type="ARBA" id="ARBA00004370"/>
    </source>
</evidence>
<feature type="domain" description="NolW-like" evidence="9">
    <location>
        <begin position="277"/>
        <end position="344"/>
    </location>
</feature>